<gene>
    <name evidence="4" type="ORF">INT45_005121</name>
</gene>
<evidence type="ECO:0000259" key="3">
    <source>
        <dbReference type="Pfam" id="PF01167"/>
    </source>
</evidence>
<dbReference type="Proteomes" id="UP000646827">
    <property type="component" value="Unassembled WGS sequence"/>
</dbReference>
<comment type="similarity">
    <text evidence="1">Belongs to the TUB family.</text>
</comment>
<protein>
    <recommendedName>
        <fullName evidence="3">Tubby C-terminal domain-containing protein</fullName>
    </recommendedName>
</protein>
<dbReference type="PANTHER" id="PTHR16517">
    <property type="entry name" value="TUBBY-RELATED"/>
    <property type="match status" value="1"/>
</dbReference>
<comment type="caution">
    <text evidence="4">The sequence shown here is derived from an EMBL/GenBank/DDBJ whole genome shotgun (WGS) entry which is preliminary data.</text>
</comment>
<keyword evidence="5" id="KW-1185">Reference proteome</keyword>
<accession>A0A8H7SDK1</accession>
<feature type="domain" description="Tubby C-terminal" evidence="3">
    <location>
        <begin position="85"/>
        <end position="331"/>
    </location>
</feature>
<dbReference type="PANTHER" id="PTHR16517:SF7">
    <property type="entry name" value="PROTEIN KING TUBBY"/>
    <property type="match status" value="1"/>
</dbReference>
<sequence length="337" mass="37934">MSDQVVMHPQLNPPHFEHSLSDSDPEGDNEGQNETEAPVAPLNDMEENSEDDLHTVRVARPVPPIDYGPQPPLISTKELMNLAFRPAALNTRVACRIGRCRDGLDKIYPQYQLSIEHIHTGEVQAVMTARKKRKSQTSYYTISGIVHDSPESAGRLVELGKVRSNFLGTTFVIYSHGKNPMKKEGEAGKGELPIREEMGAVLYDPNILGFKGPRKMTILMHTLTRDGKRPEFRPTSESETLLSKYREGGSRDLLVLHNKSPQWNEETQSFVLNFSGRVTQASVKNFQIVHDNDLDYIVMQFGRVGPDHFTMDYKYPICLFQAFAIALTSFDAKLACE</sequence>
<evidence type="ECO:0000313" key="5">
    <source>
        <dbReference type="Proteomes" id="UP000646827"/>
    </source>
</evidence>
<proteinExistence type="inferred from homology"/>
<evidence type="ECO:0000313" key="4">
    <source>
        <dbReference type="EMBL" id="KAG2226635.1"/>
    </source>
</evidence>
<dbReference type="GO" id="GO:0005929">
    <property type="term" value="C:cilium"/>
    <property type="evidence" value="ECO:0007669"/>
    <property type="project" value="TreeGrafter"/>
</dbReference>
<dbReference type="Pfam" id="PF01167">
    <property type="entry name" value="Tub"/>
    <property type="match status" value="1"/>
</dbReference>
<dbReference type="AlphaFoldDB" id="A0A8H7SDK1"/>
<dbReference type="OrthoDB" id="8775810at2759"/>
<feature type="compositionally biased region" description="Acidic residues" evidence="2">
    <location>
        <begin position="23"/>
        <end position="33"/>
    </location>
</feature>
<dbReference type="SUPFAM" id="SSF54518">
    <property type="entry name" value="Tubby C-terminal domain-like"/>
    <property type="match status" value="1"/>
</dbReference>
<dbReference type="GO" id="GO:0061512">
    <property type="term" value="P:protein localization to cilium"/>
    <property type="evidence" value="ECO:0007669"/>
    <property type="project" value="TreeGrafter"/>
</dbReference>
<dbReference type="PRINTS" id="PR01573">
    <property type="entry name" value="SUPERTUBBY"/>
</dbReference>
<feature type="region of interest" description="Disordered" evidence="2">
    <location>
        <begin position="1"/>
        <end position="51"/>
    </location>
</feature>
<dbReference type="InterPro" id="IPR000007">
    <property type="entry name" value="Tubby_C"/>
</dbReference>
<dbReference type="InterPro" id="IPR025659">
    <property type="entry name" value="Tubby-like_C"/>
</dbReference>
<dbReference type="EMBL" id="JAEPRB010000015">
    <property type="protein sequence ID" value="KAG2226635.1"/>
    <property type="molecule type" value="Genomic_DNA"/>
</dbReference>
<evidence type="ECO:0000256" key="1">
    <source>
        <dbReference type="ARBA" id="ARBA00007129"/>
    </source>
</evidence>
<reference evidence="4 5" key="1">
    <citation type="submission" date="2020-12" db="EMBL/GenBank/DDBJ databases">
        <title>Metabolic potential, ecology and presence of endohyphal bacteria is reflected in genomic diversity of Mucoromycotina.</title>
        <authorList>
            <person name="Muszewska A."/>
            <person name="Okrasinska A."/>
            <person name="Steczkiewicz K."/>
            <person name="Drgas O."/>
            <person name="Orlowska M."/>
            <person name="Perlinska-Lenart U."/>
            <person name="Aleksandrzak-Piekarczyk T."/>
            <person name="Szatraj K."/>
            <person name="Zielenkiewicz U."/>
            <person name="Pilsyk S."/>
            <person name="Malc E."/>
            <person name="Mieczkowski P."/>
            <person name="Kruszewska J.S."/>
            <person name="Biernat P."/>
            <person name="Pawlowska J."/>
        </authorList>
    </citation>
    <scope>NUCLEOTIDE SEQUENCE [LARGE SCALE GENOMIC DNA]</scope>
    <source>
        <strain evidence="4 5">CBS 142.35</strain>
    </source>
</reference>
<name>A0A8H7SDK1_9FUNG</name>
<evidence type="ECO:0000256" key="2">
    <source>
        <dbReference type="SAM" id="MobiDB-lite"/>
    </source>
</evidence>
<organism evidence="4 5">
    <name type="scientific">Circinella minor</name>
    <dbReference type="NCBI Taxonomy" id="1195481"/>
    <lineage>
        <taxon>Eukaryota</taxon>
        <taxon>Fungi</taxon>
        <taxon>Fungi incertae sedis</taxon>
        <taxon>Mucoromycota</taxon>
        <taxon>Mucoromycotina</taxon>
        <taxon>Mucoromycetes</taxon>
        <taxon>Mucorales</taxon>
        <taxon>Lichtheimiaceae</taxon>
        <taxon>Circinella</taxon>
    </lineage>
</organism>
<dbReference type="Gene3D" id="3.20.90.10">
    <property type="entry name" value="Tubby Protein, Chain A"/>
    <property type="match status" value="1"/>
</dbReference>